<dbReference type="GO" id="GO:0051301">
    <property type="term" value="P:cell division"/>
    <property type="evidence" value="ECO:0007669"/>
    <property type="project" value="UniProtKB-KW"/>
</dbReference>
<evidence type="ECO:0000256" key="5">
    <source>
        <dbReference type="ARBA" id="ARBA00022776"/>
    </source>
</evidence>
<proteinExistence type="inferred from homology"/>
<protein>
    <submittedName>
        <fullName evidence="10">Uncharacterized protein</fullName>
    </submittedName>
</protein>
<dbReference type="GO" id="GO:0051642">
    <property type="term" value="P:centrosome localization"/>
    <property type="evidence" value="ECO:0007669"/>
    <property type="project" value="TreeGrafter"/>
</dbReference>
<accession>A0A2P6NWI0</accession>
<reference evidence="10 11" key="1">
    <citation type="journal article" date="2018" name="Genome Biol. Evol.">
        <title>Multiple Roots of Fruiting Body Formation in Amoebozoa.</title>
        <authorList>
            <person name="Hillmann F."/>
            <person name="Forbes G."/>
            <person name="Novohradska S."/>
            <person name="Ferling I."/>
            <person name="Riege K."/>
            <person name="Groth M."/>
            <person name="Westermann M."/>
            <person name="Marz M."/>
            <person name="Spaller T."/>
            <person name="Winckler T."/>
            <person name="Schaap P."/>
            <person name="Glockner G."/>
        </authorList>
    </citation>
    <scope>NUCLEOTIDE SEQUENCE [LARGE SCALE GENOMIC DNA]</scope>
    <source>
        <strain evidence="10 11">Jena</strain>
    </source>
</reference>
<keyword evidence="7" id="KW-0131">Cell cycle</keyword>
<dbReference type="EMBL" id="MDYQ01000012">
    <property type="protein sequence ID" value="PRP88315.1"/>
    <property type="molecule type" value="Genomic_DNA"/>
</dbReference>
<dbReference type="GO" id="GO:0005737">
    <property type="term" value="C:cytoplasm"/>
    <property type="evidence" value="ECO:0007669"/>
    <property type="project" value="UniProtKB-SubCell"/>
</dbReference>
<evidence type="ECO:0000256" key="1">
    <source>
        <dbReference type="ARBA" id="ARBA00004123"/>
    </source>
</evidence>
<keyword evidence="3" id="KW-0963">Cytoplasm</keyword>
<comment type="similarity">
    <text evidence="8">Belongs to the Integrator subunit 13 family.</text>
</comment>
<dbReference type="PANTHER" id="PTHR12955">
    <property type="entry name" value="SARCOMA ANTIGEN NY-SAR-95-RELATED"/>
    <property type="match status" value="1"/>
</dbReference>
<keyword evidence="5" id="KW-0498">Mitosis</keyword>
<evidence type="ECO:0000256" key="7">
    <source>
        <dbReference type="ARBA" id="ARBA00023306"/>
    </source>
</evidence>
<comment type="subcellular location">
    <subcellularLocation>
        <location evidence="2">Cytoplasm</location>
    </subcellularLocation>
    <subcellularLocation>
        <location evidence="1">Nucleus</location>
    </subcellularLocation>
</comment>
<dbReference type="InParanoid" id="A0A2P6NWI0"/>
<dbReference type="AlphaFoldDB" id="A0A2P6NWI0"/>
<evidence type="ECO:0000256" key="6">
    <source>
        <dbReference type="ARBA" id="ARBA00023242"/>
    </source>
</evidence>
<gene>
    <name evidence="10" type="ORF">PROFUN_03424</name>
</gene>
<evidence type="ECO:0000256" key="9">
    <source>
        <dbReference type="SAM" id="MobiDB-lite"/>
    </source>
</evidence>
<keyword evidence="6" id="KW-0539">Nucleus</keyword>
<evidence type="ECO:0000313" key="10">
    <source>
        <dbReference type="EMBL" id="PRP88315.1"/>
    </source>
</evidence>
<evidence type="ECO:0000256" key="8">
    <source>
        <dbReference type="ARBA" id="ARBA00061603"/>
    </source>
</evidence>
<keyword evidence="4" id="KW-0132">Cell division</keyword>
<organism evidence="10 11">
    <name type="scientific">Planoprotostelium fungivorum</name>
    <dbReference type="NCBI Taxonomy" id="1890364"/>
    <lineage>
        <taxon>Eukaryota</taxon>
        <taxon>Amoebozoa</taxon>
        <taxon>Evosea</taxon>
        <taxon>Variosea</taxon>
        <taxon>Cavosteliida</taxon>
        <taxon>Cavosteliaceae</taxon>
        <taxon>Planoprotostelium</taxon>
    </lineage>
</organism>
<sequence length="659" mass="74288">MAWGQWNQHQLLLSRGKMRACTPLYVQSASRTIFLIDASQDLSDPNPDVEPSLVTLFGSDCISLNKTKAHQYVEAARTYARSIIQLCGTEQSQVSVMSMGDNLIVHNTWQQQSIKTLLQNTKNVVLSSESNRPDMVEEAVNLLLEDMTVKDVHTRIILLSSGILPDNESSRFLMSSTVISSIVSSVLDKVNGKRMVPITCELILLCTTSSTTPSTTVSTPKDVMSHVTSLLARDYNINHLTLKNVPVAQATERGISQKEISIIYKEPYNIRPSPRKLVWQVVDRGLRIEDVAVSRVAHVIPLKTDTLSVVLFQFVSSGRSRDYSTMSHEISQVYLHVVDRDIEYVDWSVFHRGAAQISSARFPRSADFYELVQENVLRLSSQPELMEPVIKCGNLFSTKSVDKKTRYFPQAETMLLGRAGVAVELKEMLDVIKTTLNLDEISPDRTDDIVKIAAKLHRAYSLNDPLFFPQLMNSSSDRLEAYQKLMSDLAQYGRSFGDISSHHSRIARALEQSEGTIIEEHNVTQPIPRPMQMEIADINYVPPSVYNGTVELYTGMKIAAPPDPTDPYAIMEAAEKEFEKQAWLKADASQKAVMDMEKRRDKKEGRDRTKRRKETVHDVIERSSPHSLFSVYWKQQTMKKIPTEFEARSDANGAPSLQT</sequence>
<feature type="region of interest" description="Disordered" evidence="9">
    <location>
        <begin position="589"/>
        <end position="616"/>
    </location>
</feature>
<evidence type="ECO:0000256" key="4">
    <source>
        <dbReference type="ARBA" id="ARBA00022618"/>
    </source>
</evidence>
<keyword evidence="11" id="KW-1185">Reference proteome</keyword>
<feature type="compositionally biased region" description="Basic and acidic residues" evidence="9">
    <location>
        <begin position="594"/>
        <end position="607"/>
    </location>
</feature>
<name>A0A2P6NWI0_9EUKA</name>
<dbReference type="GO" id="GO:0032039">
    <property type="term" value="C:integrator complex"/>
    <property type="evidence" value="ECO:0007669"/>
    <property type="project" value="TreeGrafter"/>
</dbReference>
<evidence type="ECO:0000313" key="11">
    <source>
        <dbReference type="Proteomes" id="UP000241769"/>
    </source>
</evidence>
<dbReference type="InterPro" id="IPR019355">
    <property type="entry name" value="Cell_cycle_regulator_Mat89Bb"/>
</dbReference>
<dbReference type="STRING" id="1890364.A0A2P6NWI0"/>
<dbReference type="PANTHER" id="PTHR12955:SF1">
    <property type="entry name" value="INTEGRATOR COMPLEX SUBUNIT 13"/>
    <property type="match status" value="1"/>
</dbReference>
<dbReference type="Proteomes" id="UP000241769">
    <property type="component" value="Unassembled WGS sequence"/>
</dbReference>
<dbReference type="GO" id="GO:0007346">
    <property type="term" value="P:regulation of mitotic cell cycle"/>
    <property type="evidence" value="ECO:0007669"/>
    <property type="project" value="TreeGrafter"/>
</dbReference>
<comment type="caution">
    <text evidence="10">The sequence shown here is derived from an EMBL/GenBank/DDBJ whole genome shotgun (WGS) entry which is preliminary data.</text>
</comment>
<evidence type="ECO:0000256" key="2">
    <source>
        <dbReference type="ARBA" id="ARBA00004496"/>
    </source>
</evidence>
<evidence type="ECO:0000256" key="3">
    <source>
        <dbReference type="ARBA" id="ARBA00022490"/>
    </source>
</evidence>